<evidence type="ECO:0000313" key="1">
    <source>
        <dbReference type="EMBL" id="UXI69768.1"/>
    </source>
</evidence>
<evidence type="ECO:0000313" key="2">
    <source>
        <dbReference type="Proteomes" id="UP001064632"/>
    </source>
</evidence>
<keyword evidence="2" id="KW-1185">Reference proteome</keyword>
<organism evidence="1 2">
    <name type="scientific">Tahibacter amnicola</name>
    <dbReference type="NCBI Taxonomy" id="2976241"/>
    <lineage>
        <taxon>Bacteria</taxon>
        <taxon>Pseudomonadati</taxon>
        <taxon>Pseudomonadota</taxon>
        <taxon>Gammaproteobacteria</taxon>
        <taxon>Lysobacterales</taxon>
        <taxon>Rhodanobacteraceae</taxon>
        <taxon>Tahibacter</taxon>
    </lineage>
</organism>
<proteinExistence type="predicted"/>
<accession>A0ABY6BIC5</accession>
<sequence length="142" mass="15048">MNDVEGLFVGSWSYRSFLNDPDLQVAPNDLLFGSGTIQIMSADPAILVGTIGGPGWQLALTGSRSYGNPMEIRFQGKGVVGGAEWIYDYVGWLVPAWPNGVNQKTAMVGSIVRAIPHPTTSPDGKTGTAPAGVVASWYAVKH</sequence>
<gene>
    <name evidence="1" type="ORF">N4264_09095</name>
</gene>
<protein>
    <submittedName>
        <fullName evidence="1">Uncharacterized protein</fullName>
    </submittedName>
</protein>
<reference evidence="1" key="1">
    <citation type="submission" date="2022-09" db="EMBL/GenBank/DDBJ databases">
        <title>Tahibacter sp. nov., isolated from a fresh water.</title>
        <authorList>
            <person name="Baek J.H."/>
            <person name="Lee J.K."/>
            <person name="Kim J.M."/>
            <person name="Jeon C.O."/>
        </authorList>
    </citation>
    <scope>NUCLEOTIDE SEQUENCE</scope>
    <source>
        <strain evidence="1">W38</strain>
    </source>
</reference>
<name>A0ABY6BIC5_9GAMM</name>
<dbReference type="EMBL" id="CP104694">
    <property type="protein sequence ID" value="UXI69768.1"/>
    <property type="molecule type" value="Genomic_DNA"/>
</dbReference>
<dbReference type="RefSeq" id="WP_261696721.1">
    <property type="nucleotide sequence ID" value="NZ_CP104694.1"/>
</dbReference>
<dbReference type="Proteomes" id="UP001064632">
    <property type="component" value="Chromosome"/>
</dbReference>